<feature type="chain" id="PRO_5038542406" evidence="10">
    <location>
        <begin position="24"/>
        <end position="518"/>
    </location>
</feature>
<evidence type="ECO:0000256" key="1">
    <source>
        <dbReference type="ARBA" id="ARBA00004613"/>
    </source>
</evidence>
<proteinExistence type="inferred from homology"/>
<keyword evidence="5" id="KW-0645">Protease</keyword>
<dbReference type="Proteomes" id="UP001055439">
    <property type="component" value="Chromosome 3"/>
</dbReference>
<dbReference type="SUPFAM" id="SSF53474">
    <property type="entry name" value="alpha/beta-Hydrolases"/>
    <property type="match status" value="1"/>
</dbReference>
<keyword evidence="12" id="KW-1185">Reference proteome</keyword>
<dbReference type="Pfam" id="PF00450">
    <property type="entry name" value="Peptidase_S10"/>
    <property type="match status" value="2"/>
</dbReference>
<dbReference type="Gene3D" id="3.40.50.11320">
    <property type="match status" value="1"/>
</dbReference>
<evidence type="ECO:0000313" key="12">
    <source>
        <dbReference type="Proteomes" id="UP001055439"/>
    </source>
</evidence>
<evidence type="ECO:0000256" key="4">
    <source>
        <dbReference type="ARBA" id="ARBA00022645"/>
    </source>
</evidence>
<evidence type="ECO:0000313" key="11">
    <source>
        <dbReference type="EMBL" id="URD92305.1"/>
    </source>
</evidence>
<keyword evidence="7" id="KW-0378">Hydrolase</keyword>
<keyword evidence="4 11" id="KW-0121">Carboxypeptidase</keyword>
<dbReference type="PRINTS" id="PR00724">
    <property type="entry name" value="CRBOXYPTASEC"/>
</dbReference>
<feature type="signal peptide" evidence="10">
    <location>
        <begin position="1"/>
        <end position="23"/>
    </location>
</feature>
<protein>
    <submittedName>
        <fullName evidence="11">Serine Carboxypeptidase</fullName>
    </submittedName>
</protein>
<name>A0A9E7F9A4_9LILI</name>
<dbReference type="Gene3D" id="6.10.250.940">
    <property type="match status" value="1"/>
</dbReference>
<comment type="subcellular location">
    <subcellularLocation>
        <location evidence="1">Secreted</location>
    </subcellularLocation>
</comment>
<reference evidence="11" key="1">
    <citation type="submission" date="2022-05" db="EMBL/GenBank/DDBJ databases">
        <title>The Musa troglodytarum L. genome provides insights into the mechanism of non-climacteric behaviour and enrichment of carotenoids.</title>
        <authorList>
            <person name="Wang J."/>
        </authorList>
    </citation>
    <scope>NUCLEOTIDE SEQUENCE</scope>
    <source>
        <tissue evidence="11">Leaf</tissue>
    </source>
</reference>
<keyword evidence="6 10" id="KW-0732">Signal</keyword>
<dbReference type="PROSITE" id="PS00560">
    <property type="entry name" value="CARBOXYPEPT_SER_HIS"/>
    <property type="match status" value="1"/>
</dbReference>
<dbReference type="AlphaFoldDB" id="A0A9E7F9A4"/>
<evidence type="ECO:0000256" key="7">
    <source>
        <dbReference type="ARBA" id="ARBA00022801"/>
    </source>
</evidence>
<dbReference type="FunFam" id="3.40.50.1820:FF:000030">
    <property type="entry name" value="Carboxypeptidase"/>
    <property type="match status" value="1"/>
</dbReference>
<dbReference type="InterPro" id="IPR029058">
    <property type="entry name" value="AB_hydrolase_fold"/>
</dbReference>
<dbReference type="InterPro" id="IPR033124">
    <property type="entry name" value="Ser_caboxypep_his_AS"/>
</dbReference>
<accession>A0A9E7F9A4</accession>
<keyword evidence="8" id="KW-1015">Disulfide bond</keyword>
<evidence type="ECO:0000256" key="3">
    <source>
        <dbReference type="ARBA" id="ARBA00022525"/>
    </source>
</evidence>
<organism evidence="11 12">
    <name type="scientific">Musa troglodytarum</name>
    <name type="common">fe'i banana</name>
    <dbReference type="NCBI Taxonomy" id="320322"/>
    <lineage>
        <taxon>Eukaryota</taxon>
        <taxon>Viridiplantae</taxon>
        <taxon>Streptophyta</taxon>
        <taxon>Embryophyta</taxon>
        <taxon>Tracheophyta</taxon>
        <taxon>Spermatophyta</taxon>
        <taxon>Magnoliopsida</taxon>
        <taxon>Liliopsida</taxon>
        <taxon>Zingiberales</taxon>
        <taxon>Musaceae</taxon>
        <taxon>Musa</taxon>
    </lineage>
</organism>
<dbReference type="GO" id="GO:0005773">
    <property type="term" value="C:vacuole"/>
    <property type="evidence" value="ECO:0007669"/>
    <property type="project" value="TreeGrafter"/>
</dbReference>
<dbReference type="Gene3D" id="3.40.50.1820">
    <property type="entry name" value="alpha/beta hydrolase"/>
    <property type="match status" value="1"/>
</dbReference>
<evidence type="ECO:0000256" key="5">
    <source>
        <dbReference type="ARBA" id="ARBA00022670"/>
    </source>
</evidence>
<dbReference type="InterPro" id="IPR001563">
    <property type="entry name" value="Peptidase_S10"/>
</dbReference>
<dbReference type="GO" id="GO:0005576">
    <property type="term" value="C:extracellular region"/>
    <property type="evidence" value="ECO:0007669"/>
    <property type="project" value="UniProtKB-SubCell"/>
</dbReference>
<keyword evidence="3" id="KW-0964">Secreted</keyword>
<evidence type="ECO:0000256" key="2">
    <source>
        <dbReference type="ARBA" id="ARBA00009431"/>
    </source>
</evidence>
<dbReference type="EMBL" id="CP097505">
    <property type="protein sequence ID" value="URD92305.1"/>
    <property type="molecule type" value="Genomic_DNA"/>
</dbReference>
<comment type="similarity">
    <text evidence="2">Belongs to the peptidase S10 family.</text>
</comment>
<dbReference type="GO" id="GO:0004185">
    <property type="term" value="F:serine-type carboxypeptidase activity"/>
    <property type="evidence" value="ECO:0007669"/>
    <property type="project" value="InterPro"/>
</dbReference>
<dbReference type="FunFam" id="3.40.50.11320:FF:000001">
    <property type="entry name" value="Carboxypeptidase"/>
    <property type="match status" value="1"/>
</dbReference>
<gene>
    <name evidence="11" type="ORF">MUK42_34383</name>
</gene>
<dbReference type="PANTHER" id="PTHR11802">
    <property type="entry name" value="SERINE PROTEASE FAMILY S10 SERINE CARBOXYPEPTIDASE"/>
    <property type="match status" value="1"/>
</dbReference>
<keyword evidence="9" id="KW-0325">Glycoprotein</keyword>
<evidence type="ECO:0000256" key="6">
    <source>
        <dbReference type="ARBA" id="ARBA00022729"/>
    </source>
</evidence>
<evidence type="ECO:0000256" key="9">
    <source>
        <dbReference type="ARBA" id="ARBA00023180"/>
    </source>
</evidence>
<dbReference type="GO" id="GO:0006508">
    <property type="term" value="P:proteolysis"/>
    <property type="evidence" value="ECO:0007669"/>
    <property type="project" value="UniProtKB-KW"/>
</dbReference>
<sequence>MAIRGGFLCSLACLLSSIAVTAALGRQGDALDKLRKRATTASSSDFDAFAFSDLTSRLYADSGSKENDRIVELPGQPAGVDFDQYGGYVTVDDRSGRALFYYFAEAAGNQSGSKPLLLWLNGGLPSLASSSRTSISMIWFLIPIVLPCAGPGCSSFGLGAMEELGPFRVMSDGRTLYRNPYAWNSVANVLFLESPAGVGFSYSNTTSDYSKSGDRKTAEDAFVFLVNWMERFPEYKGRDFYIAGSSYAGHYVPQLAYTILQHKNQSTAGAAINLKGIAIGNAVINDETDSRGIYDFFWTHALISDATVEAIHKYCNFSPNAVEEPPQCTDAAQEAIQVLGPLNIYNIYAPLCFSSNLTSPPKKPSIDDFDPCTSVYVNAYLNDPEVQKALHANITRLNYSWSSCSGVITNWVDSPSTILPIIQQILAHGLQVLVYSGDIDGRIPVTSTRYSLNVLNLPIKSPWRSWTINNEVGGYTMVYAGNLTLATVRGAGHEVPSYQPARALVLINSFLHGLQLPA</sequence>
<dbReference type="OrthoDB" id="443318at2759"/>
<evidence type="ECO:0000256" key="10">
    <source>
        <dbReference type="SAM" id="SignalP"/>
    </source>
</evidence>
<dbReference type="PANTHER" id="PTHR11802:SF132">
    <property type="entry name" value="SERINE CARBOXYPEPTIDASE-LIKE 36-RELATED"/>
    <property type="match status" value="1"/>
</dbReference>
<evidence type="ECO:0000256" key="8">
    <source>
        <dbReference type="ARBA" id="ARBA00023157"/>
    </source>
</evidence>